<dbReference type="PROSITE" id="PS50893">
    <property type="entry name" value="ABC_TRANSPORTER_2"/>
    <property type="match status" value="1"/>
</dbReference>
<keyword evidence="1 7" id="KW-0813">Transport</keyword>
<keyword evidence="5 7" id="KW-1278">Translocase</keyword>
<dbReference type="InterPro" id="IPR008995">
    <property type="entry name" value="Mo/tungstate-bd_C_term_dom"/>
</dbReference>
<dbReference type="SUPFAM" id="SSF52540">
    <property type="entry name" value="P-loop containing nucleoside triphosphate hydrolases"/>
    <property type="match status" value="1"/>
</dbReference>
<dbReference type="Pfam" id="PF00005">
    <property type="entry name" value="ABC_tran"/>
    <property type="match status" value="1"/>
</dbReference>
<keyword evidence="4 7" id="KW-0067">ATP-binding</keyword>
<keyword evidence="2 7" id="KW-1003">Cell membrane</keyword>
<evidence type="ECO:0000256" key="6">
    <source>
        <dbReference type="ARBA" id="ARBA00023136"/>
    </source>
</evidence>
<dbReference type="InterPro" id="IPR003593">
    <property type="entry name" value="AAA+_ATPase"/>
</dbReference>
<reference evidence="10" key="1">
    <citation type="journal article" date="2019" name="Int. J. Syst. Evol. Microbiol.">
        <title>The Global Catalogue of Microorganisms (GCM) 10K type strain sequencing project: providing services to taxonomists for standard genome sequencing and annotation.</title>
        <authorList>
            <consortium name="The Broad Institute Genomics Platform"/>
            <consortium name="The Broad Institute Genome Sequencing Center for Infectious Disease"/>
            <person name="Wu L."/>
            <person name="Ma J."/>
        </authorList>
    </citation>
    <scope>NUCLEOTIDE SEQUENCE [LARGE SCALE GENOMIC DNA]</scope>
    <source>
        <strain evidence="10">JCM 16021</strain>
    </source>
</reference>
<evidence type="ECO:0000256" key="2">
    <source>
        <dbReference type="ARBA" id="ARBA00022475"/>
    </source>
</evidence>
<keyword evidence="6 7" id="KW-0472">Membrane</keyword>
<dbReference type="InterPro" id="IPR017871">
    <property type="entry name" value="ABC_transporter-like_CS"/>
</dbReference>
<dbReference type="NCBIfam" id="TIGR01187">
    <property type="entry name" value="potA"/>
    <property type="match status" value="1"/>
</dbReference>
<dbReference type="InterPro" id="IPR027417">
    <property type="entry name" value="P-loop_NTPase"/>
</dbReference>
<comment type="function">
    <text evidence="7">Part of the ABC transporter complex PotABCD involved in spermidine/putrescine import. Responsible for energy coupling to the transport system.</text>
</comment>
<evidence type="ECO:0000259" key="8">
    <source>
        <dbReference type="PROSITE" id="PS50893"/>
    </source>
</evidence>
<gene>
    <name evidence="7" type="primary">potA</name>
    <name evidence="9" type="ORF">GCM10009843_41280</name>
</gene>
<keyword evidence="3 7" id="KW-0547">Nucleotide-binding</keyword>
<dbReference type="RefSeq" id="WP_344305756.1">
    <property type="nucleotide sequence ID" value="NZ_BAAAQQ010000014.1"/>
</dbReference>
<evidence type="ECO:0000256" key="3">
    <source>
        <dbReference type="ARBA" id="ARBA00022741"/>
    </source>
</evidence>
<evidence type="ECO:0000256" key="7">
    <source>
        <dbReference type="RuleBase" id="RU364083"/>
    </source>
</evidence>
<proteinExistence type="inferred from homology"/>
<comment type="subunit">
    <text evidence="7">The complex is composed of two ATP-binding proteins (PotA), two transmembrane proteins (PotB and PotC) and a solute-binding protein (PotD).</text>
</comment>
<feature type="domain" description="ABC transporter" evidence="8">
    <location>
        <begin position="7"/>
        <end position="237"/>
    </location>
</feature>
<keyword evidence="10" id="KW-1185">Reference proteome</keyword>
<dbReference type="InterPro" id="IPR013611">
    <property type="entry name" value="Transp-assoc_OB_typ2"/>
</dbReference>
<dbReference type="Gene3D" id="3.40.50.300">
    <property type="entry name" value="P-loop containing nucleotide triphosphate hydrolases"/>
    <property type="match status" value="1"/>
</dbReference>
<dbReference type="EMBL" id="BAAAQQ010000014">
    <property type="protein sequence ID" value="GAA2134621.1"/>
    <property type="molecule type" value="Genomic_DNA"/>
</dbReference>
<evidence type="ECO:0000313" key="10">
    <source>
        <dbReference type="Proteomes" id="UP001500575"/>
    </source>
</evidence>
<accession>A0ABP5KRH2</accession>
<dbReference type="GO" id="GO:0005524">
    <property type="term" value="F:ATP binding"/>
    <property type="evidence" value="ECO:0007669"/>
    <property type="project" value="UniProtKB-KW"/>
</dbReference>
<protein>
    <recommendedName>
        <fullName evidence="7">Spermidine/putrescine import ATP-binding protein PotA</fullName>
        <ecNumber evidence="7">7.6.2.11</ecNumber>
    </recommendedName>
</protein>
<evidence type="ECO:0000256" key="4">
    <source>
        <dbReference type="ARBA" id="ARBA00022840"/>
    </source>
</evidence>
<dbReference type="PANTHER" id="PTHR42781">
    <property type="entry name" value="SPERMIDINE/PUTRESCINE IMPORT ATP-BINDING PROTEIN POTA"/>
    <property type="match status" value="1"/>
</dbReference>
<comment type="catalytic activity">
    <reaction evidence="7">
        <text>ATP + H2O + polyamine-[polyamine-binding protein]Side 1 = ADP + phosphate + polyamineSide 2 + [polyamine-binding protein]Side 1.</text>
        <dbReference type="EC" id="7.6.2.11"/>
    </reaction>
</comment>
<dbReference type="InterPro" id="IPR003439">
    <property type="entry name" value="ABC_transporter-like_ATP-bd"/>
</dbReference>
<dbReference type="Proteomes" id="UP001500575">
    <property type="component" value="Unassembled WGS sequence"/>
</dbReference>
<name>A0ABP5KRH2_9ACTN</name>
<dbReference type="SMART" id="SM00382">
    <property type="entry name" value="AAA"/>
    <property type="match status" value="1"/>
</dbReference>
<dbReference type="PANTHER" id="PTHR42781:SF4">
    <property type="entry name" value="SPERMIDINE_PUTRESCINE IMPORT ATP-BINDING PROTEIN POTA"/>
    <property type="match status" value="1"/>
</dbReference>
<evidence type="ECO:0000256" key="1">
    <source>
        <dbReference type="ARBA" id="ARBA00022448"/>
    </source>
</evidence>
<dbReference type="InterPro" id="IPR005893">
    <property type="entry name" value="PotA-like"/>
</dbReference>
<evidence type="ECO:0000313" key="9">
    <source>
        <dbReference type="EMBL" id="GAA2134621.1"/>
    </source>
</evidence>
<organism evidence="9 10">
    <name type="scientific">Nocardioides bigeumensis</name>
    <dbReference type="NCBI Taxonomy" id="433657"/>
    <lineage>
        <taxon>Bacteria</taxon>
        <taxon>Bacillati</taxon>
        <taxon>Actinomycetota</taxon>
        <taxon>Actinomycetes</taxon>
        <taxon>Propionibacteriales</taxon>
        <taxon>Nocardioidaceae</taxon>
        <taxon>Nocardioides</taxon>
    </lineage>
</organism>
<sequence length="367" mass="39725">MSTERAIEIVGVTKVFGEAAVVDDLDLTIGEGEFFSLLGPSGCGKTTTLRMVAGFERPTKGSILLGGTDITRMPPAKRPLNMVFQDYALFPHLTVAENVAFGLKVKRLGRDERVERVTSALGQMRLTGLAERRPTQLSGGQRQRVALARALVNRPHALLLDEPLGALDLKLRKEMQAELKEVHRATGTTFLYVTHDQEEALTMSDRIAVMRDGKVEQLADPRTLYEKPTTAFVAGFIGTSNLIVLEQPMTVDSLLVLDLGGGQRMTADATDAAPAGNVQITVRPERIALHTDLEASVPETHSKVIGRVVDVVYVGSTTHVTAGLPTGEQLVIHQLSDNPVLREIARDSDVLLSWAPSGAHVISTAKD</sequence>
<comment type="caution">
    <text evidence="9">The sequence shown here is derived from an EMBL/GenBank/DDBJ whole genome shotgun (WGS) entry which is preliminary data.</text>
</comment>
<evidence type="ECO:0000256" key="5">
    <source>
        <dbReference type="ARBA" id="ARBA00022967"/>
    </source>
</evidence>
<dbReference type="Gene3D" id="2.40.50.100">
    <property type="match status" value="1"/>
</dbReference>
<dbReference type="PROSITE" id="PS00211">
    <property type="entry name" value="ABC_TRANSPORTER_1"/>
    <property type="match status" value="1"/>
</dbReference>
<comment type="similarity">
    <text evidence="7">Belongs to the ABC transporter superfamily. Spermidine/putrescine importer (TC 3.A.1.11.1) family.</text>
</comment>
<dbReference type="InterPro" id="IPR050093">
    <property type="entry name" value="ABC_SmlMolc_Importer"/>
</dbReference>
<dbReference type="Pfam" id="PF08402">
    <property type="entry name" value="TOBE_2"/>
    <property type="match status" value="1"/>
</dbReference>
<dbReference type="SUPFAM" id="SSF50331">
    <property type="entry name" value="MOP-like"/>
    <property type="match status" value="1"/>
</dbReference>
<dbReference type="EC" id="7.6.2.11" evidence="7"/>